<dbReference type="EMBL" id="QZBZ01000623">
    <property type="protein sequence ID" value="TIA28248.1"/>
    <property type="molecule type" value="Genomic_DNA"/>
</dbReference>
<comment type="caution">
    <text evidence="1">The sequence shown here is derived from an EMBL/GenBank/DDBJ whole genome shotgun (WGS) entry which is preliminary data.</text>
</comment>
<evidence type="ECO:0000313" key="2">
    <source>
        <dbReference type="Proteomes" id="UP000308724"/>
    </source>
</evidence>
<sequence length="309" mass="33787">MSSITVWKATSDPSTTLDPMSYIHDELMALAPTVTPKTDTELRAFIIDGRSRHLRQRLHMEMVKDVHEHNEHNEPDPSSSADDVFCEQIKALMEMKKTGNVLLLDNNNETNEMTYDIQHAKGWGAKQKGVASLVSTYIGVSLFNCTMGATNTMALLGYVSFLSSSPIVTLATPSLTSQEDNSDLDDDDIIPNGSTTASPLTSTPTTTFFMTSIKGVAPPPAPSCAICGSPVVDSVIIRSPTLPSSPAVSSFPNSPNNLFTLSDLKHRDPDYIQAHSTIYANDSTWRWWNYLVKHQGAIPKARRGAIKDS</sequence>
<proteinExistence type="predicted"/>
<evidence type="ECO:0000313" key="1">
    <source>
        <dbReference type="EMBL" id="TIA28248.1"/>
    </source>
</evidence>
<dbReference type="AlphaFoldDB" id="A0A4T0B5E2"/>
<feature type="non-terminal residue" evidence="1">
    <location>
        <position position="309"/>
    </location>
</feature>
<accession>A0A4T0B5E2</accession>
<gene>
    <name evidence="1" type="ORF">D6C78_10831</name>
</gene>
<dbReference type="Proteomes" id="UP000308724">
    <property type="component" value="Unassembled WGS sequence"/>
</dbReference>
<reference evidence="1 2" key="1">
    <citation type="submission" date="2018-10" db="EMBL/GenBank/DDBJ databases">
        <title>Fifty Aureobasidium pullulans genomes reveal a recombining polyextremotolerant generalist.</title>
        <authorList>
            <person name="Gostincar C."/>
            <person name="Turk M."/>
            <person name="Zajc J."/>
            <person name="Gunde-Cimerman N."/>
        </authorList>
    </citation>
    <scope>NUCLEOTIDE SEQUENCE [LARGE SCALE GENOMIC DNA]</scope>
    <source>
        <strain evidence="1 2">EXF-1645</strain>
    </source>
</reference>
<name>A0A4T0B5E2_AURPU</name>
<protein>
    <submittedName>
        <fullName evidence="1">Uncharacterized protein</fullName>
    </submittedName>
</protein>
<organism evidence="1 2">
    <name type="scientific">Aureobasidium pullulans</name>
    <name type="common">Black yeast</name>
    <name type="synonym">Pullularia pullulans</name>
    <dbReference type="NCBI Taxonomy" id="5580"/>
    <lineage>
        <taxon>Eukaryota</taxon>
        <taxon>Fungi</taxon>
        <taxon>Dikarya</taxon>
        <taxon>Ascomycota</taxon>
        <taxon>Pezizomycotina</taxon>
        <taxon>Dothideomycetes</taxon>
        <taxon>Dothideomycetidae</taxon>
        <taxon>Dothideales</taxon>
        <taxon>Saccotheciaceae</taxon>
        <taxon>Aureobasidium</taxon>
    </lineage>
</organism>